<feature type="compositionally biased region" description="Low complexity" evidence="1">
    <location>
        <begin position="73"/>
        <end position="91"/>
    </location>
</feature>
<evidence type="ECO:0000313" key="3">
    <source>
        <dbReference type="Proteomes" id="UP000567179"/>
    </source>
</evidence>
<feature type="compositionally biased region" description="Polar residues" evidence="1">
    <location>
        <begin position="63"/>
        <end position="72"/>
    </location>
</feature>
<feature type="region of interest" description="Disordered" evidence="1">
    <location>
        <begin position="1"/>
        <end position="132"/>
    </location>
</feature>
<keyword evidence="3" id="KW-1185">Reference proteome</keyword>
<evidence type="ECO:0000313" key="2">
    <source>
        <dbReference type="EMBL" id="KAF5329299.1"/>
    </source>
</evidence>
<proteinExistence type="predicted"/>
<protein>
    <submittedName>
        <fullName evidence="2">Uncharacterized protein</fullName>
    </submittedName>
</protein>
<feature type="compositionally biased region" description="Low complexity" evidence="1">
    <location>
        <begin position="1"/>
        <end position="25"/>
    </location>
</feature>
<feature type="region of interest" description="Disordered" evidence="1">
    <location>
        <begin position="418"/>
        <end position="443"/>
    </location>
</feature>
<feature type="compositionally biased region" description="Basic and acidic residues" evidence="1">
    <location>
        <begin position="711"/>
        <end position="733"/>
    </location>
</feature>
<feature type="compositionally biased region" description="Low complexity" evidence="1">
    <location>
        <begin position="98"/>
        <end position="125"/>
    </location>
</feature>
<feature type="region of interest" description="Disordered" evidence="1">
    <location>
        <begin position="584"/>
        <end position="759"/>
    </location>
</feature>
<comment type="caution">
    <text evidence="2">The sequence shown here is derived from an EMBL/GenBank/DDBJ whole genome shotgun (WGS) entry which is preliminary data.</text>
</comment>
<dbReference type="AlphaFoldDB" id="A0A8H5BTJ6"/>
<evidence type="ECO:0000256" key="1">
    <source>
        <dbReference type="SAM" id="MobiDB-lite"/>
    </source>
</evidence>
<dbReference type="Proteomes" id="UP000567179">
    <property type="component" value="Unassembled WGS sequence"/>
</dbReference>
<sequence length="759" mass="76033">MNTNTNNPFQTTPVEKKTTTTTTTTGLGSPLDERAGDWASSTMSALGPDGSKTSASEDPFATHESTTSTAFGTTMAPSTAFPPTSASSTTTKDSVIDTNSIPLISPTIPSTTTTTHTNPSTHAPTFTSTVPHDAGLPGKLAVEPESFSRTTVTSVPSQGTYAPSGPAYDLANERWEDQLPSAATAYGTAKEVATLAKDVALAANEQMRVNVIPTVASYLPSAETTKQVAIGAGETAVAAGAVLGQAAYNAGSAAVEAAKPYMPTAEQTKDAAYTAGQATANAGATAGQAALGATVMAGQAAATGAIAAGQALSSGAAVAGQSVADGAAVAGQTVVGGAAVAGQTAANAGSAAVETTRNTGAAVADTTTNAAVSTKDGVASYIPEVHPINAVYNAAAAAGNAIRSYLPGATVAPVTSLPSQETSQNVHPSTAGGVGTLPGPPGEFGVAILPDEKTGGISTSQATAGVQPFASEHKPSHLGGVGTLPGAAGERGVAVLPEERNKSMLPSHDMAMPAGTGVAVLPGERGLPHPPLVQKALGETSRSTHTAVKPFAASTGGVGDLPGTPNESSVALLPEERLNKSNTAATVDPAAVPSSRSGVVSNIPGTDSKTGDTLPADERTKPTTTTASKPVNTSSSGSNTGPNVDGRSHPLTKAEEKVFGGHTHHELGSKDDSKVDTTSRGPAVPPKHQDTAEMARSHNDNKTSTHQTQPEAHDAATDVHRKPTFMDKVKGEAKVITGKMTHNEDKVEDGKKLMGKAIN</sequence>
<dbReference type="OrthoDB" id="3268823at2759"/>
<name>A0A8H5BTJ6_9AGAR</name>
<organism evidence="2 3">
    <name type="scientific">Psilocybe cf. subviscida</name>
    <dbReference type="NCBI Taxonomy" id="2480587"/>
    <lineage>
        <taxon>Eukaryota</taxon>
        <taxon>Fungi</taxon>
        <taxon>Dikarya</taxon>
        <taxon>Basidiomycota</taxon>
        <taxon>Agaricomycotina</taxon>
        <taxon>Agaricomycetes</taxon>
        <taxon>Agaricomycetidae</taxon>
        <taxon>Agaricales</taxon>
        <taxon>Agaricineae</taxon>
        <taxon>Strophariaceae</taxon>
        <taxon>Psilocybe</taxon>
    </lineage>
</organism>
<feature type="compositionally biased region" description="Low complexity" evidence="1">
    <location>
        <begin position="630"/>
        <end position="644"/>
    </location>
</feature>
<feature type="compositionally biased region" description="Basic and acidic residues" evidence="1">
    <location>
        <begin position="687"/>
        <end position="703"/>
    </location>
</feature>
<dbReference type="EMBL" id="JAACJJ010000002">
    <property type="protein sequence ID" value="KAF5329299.1"/>
    <property type="molecule type" value="Genomic_DNA"/>
</dbReference>
<feature type="compositionally biased region" description="Basic and acidic residues" evidence="1">
    <location>
        <begin position="741"/>
        <end position="752"/>
    </location>
</feature>
<gene>
    <name evidence="2" type="ORF">D9619_009415</name>
</gene>
<feature type="compositionally biased region" description="Polar residues" evidence="1">
    <location>
        <begin position="594"/>
        <end position="608"/>
    </location>
</feature>
<feature type="compositionally biased region" description="Polar residues" evidence="1">
    <location>
        <begin position="418"/>
        <end position="428"/>
    </location>
</feature>
<reference evidence="2 3" key="1">
    <citation type="journal article" date="2020" name="ISME J.">
        <title>Uncovering the hidden diversity of litter-decomposition mechanisms in mushroom-forming fungi.</title>
        <authorList>
            <person name="Floudas D."/>
            <person name="Bentzer J."/>
            <person name="Ahren D."/>
            <person name="Johansson T."/>
            <person name="Persson P."/>
            <person name="Tunlid A."/>
        </authorList>
    </citation>
    <scope>NUCLEOTIDE SEQUENCE [LARGE SCALE GENOMIC DNA]</scope>
    <source>
        <strain evidence="2 3">CBS 101986</strain>
    </source>
</reference>
<feature type="compositionally biased region" description="Basic and acidic residues" evidence="1">
    <location>
        <begin position="646"/>
        <end position="677"/>
    </location>
</feature>
<accession>A0A8H5BTJ6</accession>